<sequence>MRERIGHLSGQLAGQLALLWLLLVFATHAVAGVSIPASNRIDINLGQTPWRYIKDSDGAVGADGVPEYAKRDYDDSDPAKGWQDKGVPQSPSDNDTFLNKESGGGEGQLTGNITWYRKHFKLDPAYKDRKVLIEFEGAHVGAQVYINGKFIQGNSEIPENKNATHVMGFIPFEVDATDFVTFDGTTDNVIAVKVARNDKFFKSPGFGGAFRFGQSDSGLFRPVWMHITDRVRIPENVYAVMHTWGTYVSTAALTASGDSASILVRTNVLNENSTDQQVTLTTQIVDANGQVVARRQDTQKVEVSGTAPNLKEQVFDQTLTVSNPTLWYPNNSTYGKPYLYHVITTVAVDGVVKDAKDTPLGIRTITWDSNFPIINGHPHYLWGASGRYDFPALGSAVPAALQWRDLMLLADAGGSLYRPGHSAQGPEFLDAADAYGVMVLQPSGDGENGFAHICTDDAQTNCMQSWDRDLKKELHRDMIVHDRNRPSVLAWEADNGATDTDFARLLKGISQTWDPTHTRAQADRTPNPDNGDLLGCSGNGCDIGVKHQFPNSPSVGSEYWGTGVGRASYDYEIQFAESYVKQWVQSVAIKSMGIAHWYLADTPGEIVDQFDHYSNMEVRSNGASMMDENRLPRLLYYIYQEAWTPYEIKPVVKLAYHWTRVPTNDDPSLEKVRVNAFSNCPLVRLTLNGQQVGEVQTPNSKETYSNADASQQTTQLPGQVHWDNVKFVPGTLRAECLNQRSEVVTYDQQVTAGNEDHIRLTVEPQLTKPDGTQFPLVANGTDAAIIHVEVVDANGVVVPISEKQKREITFAVNGAAGEYRGGSDHYYDDSQPLGWHAPGDTKLYVQGGVTQIVVRSTFTPGTVTVTATSPGLGSGTATYTVAPIDAAQVFDGKSLIIGAQQGTPPQIITQPINQNSTVGLTATFNVLAASSAQLSFQWMKNGAPIPGANSFAYTTPALTVDDDGAKYSVTVSNVNGSQTSDAAVLSVVQPKKPEITTQPSPVTITAGNSTQFSVIASGSPVLSYQWLKNGVTITGANQNEYATPIETLADDGAQFSVIVTNSAGSATSNSATLTVSNAIAPAIVAQPRSQSVTLGQNVTLSVQASGSAPLTYQWKLNGEPITANSTATSSDYVIKSATDTDNGDYQVTVSNAGGSVTSDIAKLVVSGGGASNLALGAATASGSVSGEKEETGPAFAVDGSLGTRWSSAFDDTAWIMVDLGEVRTFDQIVLAWENAYADKYRIEVSNDVGPAPANKQWTTIYTQDTGTGGTETIRFNSTSARYVRMQGVTRHTAYGYSLWEFGVYDVPQCSAQSTTERFTPIPAKPGTWTSPIDGLESGPFIATVQDNVSGLTWQQFDTTFQTKGAQFVQSIADQYCKSLGMRLPTLNEALTIARANYASCAFPAGWDTWTTTDVPSVEGNAYIVNQAGKLSFAIKNNNPGWALCVSGPTAAAPVIVSQPASQTVGVGQSATFKVGIDPKGTGPFSYQWFKVGSQDPIFISTIPSFTTQSLTTADNGSYYVTISNGGGTVTSAQATLTVTAGGGGNPNPDPDPNPNPNPNPNPENPDDPNGHPDNGGNPIPSGNLALASGVKAYATSRENDGYYATKAIDGNDGTRWSSKFADDQSLIVDLGSAQKFDRAVLRWQDSYALVYDIDVSNDESTDPNAKNWTTVYTQKAGKGGTEDVRFTLSEPARYVRMHGKTRSTQFGFSLFEFGIYNTANTPSYTITATSTGSGTITATGNSTTTSDGKTTVLQGAPQSYVFTPADGAAVTGVVVDGKAIGMVNSYSFDDVLANHTISVTFGPASAAVNLALGAKVSATSYEGVPNDEGKPAPYPAEAAVDGKMDTRWSSGPFDLTYFTIDFQKATTFNHLVLFWQDAHATKYEIETSNDNGNTWTSVYTQADSKGGVESITLDTPVTAQLVRMHGEGRSTGYGYSLYEFQVFNVTADNSGNGGTTNPGTGTGDNGGTTDPGTGTDNSGSTGGGSDETQPTQPQQPGGHAAQPVSANLALGKPAITTGVQGDGYPATAAVDGDQNSRWSSDQKDDASLEVDLQQAVPFNRVVLRWENAYGKQYLIQTSNDEKTWNTVFTQSAGKGGTEDISLPTTTARYIRMQGVQRATQYGYSLFEFEVYNTAAASKLTITASGDANGALSPSGAVSVEPGASQTFTAVPASGYGVGAMTVDGQLLGAQSTYTFNNVSAAHTISVKFVPLAASVNLALHKAVSVSGVENNNVPGTAAVDGDLNTRWSSSFVDPSYLMVDLGAQQTFDRVVMNWENAHAAAYEIQWSNDVGQDPMDATTKNWTTVYKQDASKGGVEDVKFQAPVTARFVRMYSTARSTPYGNSLFEFGVYNSGASTSTPPVSAFIQQPANQSVPAGQNGHFATMMSGSGPFTYQWRRNGAAIAGATSRTYDTPATAAGDNGAVYSVVVTGPNGASTSNDAKLSVDTSVPNYTVKPGFIGIDLVNNTNGAYTDDQVYVLVIARDPATGQFAWLKPDGTIVASAVSDNDAANHLTGPDGKNYSNYAFTLAQSKTLQLPKLFSGRLYVSLGSPVFLKILNDANNNIGFAGPNPQNGTDPNLNVNFDWYEFTYGDNGLWMNTTQVDEFGFPMTQDVYGSNRTFHMRTGISQRRADLFAAYASEVSSAFQPQSKSQFRIMAPAKDSFAAGQPNGNYFDAYVNQVWQYYSSNSLVLNMWGNSRQFIGKVQGSQLVFSETDLHNGAFVGGNYIVNKPTTQDILQGSGALATGNSTELAIEAQICAAFNRHVMEDVTKWATPDAWYAASPSNEYARFFHDHGISGLAYGFAYDDVSDASSTVVAAQPEHMVLGIGF</sequence>
<feature type="compositionally biased region" description="Low complexity" evidence="4">
    <location>
        <begin position="1986"/>
        <end position="2002"/>
    </location>
</feature>
<dbReference type="InterPro" id="IPR007110">
    <property type="entry name" value="Ig-like_dom"/>
</dbReference>
<dbReference type="InterPro" id="IPR006103">
    <property type="entry name" value="Glyco_hydro_2_cat"/>
</dbReference>
<name>A0A4R8LX94_9BURK</name>
<dbReference type="InterPro" id="IPR032311">
    <property type="entry name" value="DUF4982"/>
</dbReference>
<dbReference type="PANTHER" id="PTHR42732">
    <property type="entry name" value="BETA-GALACTOSIDASE"/>
    <property type="match status" value="1"/>
</dbReference>
<dbReference type="InterPro" id="IPR042517">
    <property type="entry name" value="Glyco_hydro_64_N_2"/>
</dbReference>
<feature type="region of interest" description="Disordered" evidence="4">
    <location>
        <begin position="1537"/>
        <end position="1583"/>
    </location>
</feature>
<feature type="region of interest" description="Disordered" evidence="4">
    <location>
        <begin position="2016"/>
        <end position="2045"/>
    </location>
</feature>
<feature type="domain" description="F5/8 type C" evidence="5">
    <location>
        <begin position="1579"/>
        <end position="1718"/>
    </location>
</feature>
<dbReference type="SUPFAM" id="SSF48726">
    <property type="entry name" value="Immunoglobulin"/>
    <property type="match status" value="5"/>
</dbReference>
<dbReference type="OrthoDB" id="9805202at2"/>
<evidence type="ECO:0000313" key="9">
    <source>
        <dbReference type="Proteomes" id="UP000295509"/>
    </source>
</evidence>
<dbReference type="InterPro" id="IPR008979">
    <property type="entry name" value="Galactose-bd-like_sf"/>
</dbReference>
<feature type="domain" description="Ig-like" evidence="6">
    <location>
        <begin position="905"/>
        <end position="986"/>
    </location>
</feature>
<dbReference type="InterPro" id="IPR017853">
    <property type="entry name" value="GH"/>
</dbReference>
<reference evidence="8 9" key="1">
    <citation type="submission" date="2019-03" db="EMBL/GenBank/DDBJ databases">
        <title>Genomic Encyclopedia of Type Strains, Phase III (KMG-III): the genomes of soil and plant-associated and newly described type strains.</title>
        <authorList>
            <person name="Whitman W."/>
        </authorList>
    </citation>
    <scope>NUCLEOTIDE SEQUENCE [LARGE SCALE GENOMIC DNA]</scope>
    <source>
        <strain evidence="8 9">LMG 29544</strain>
    </source>
</reference>
<dbReference type="Gene3D" id="2.60.110.10">
    <property type="entry name" value="Thaumatin"/>
    <property type="match status" value="1"/>
</dbReference>
<dbReference type="InterPro" id="IPR051913">
    <property type="entry name" value="GH2_Domain-Containing"/>
</dbReference>
<dbReference type="RefSeq" id="WP_134191784.1">
    <property type="nucleotide sequence ID" value="NZ_JBHLUW010000046.1"/>
</dbReference>
<dbReference type="SMART" id="SM00231">
    <property type="entry name" value="FA58C"/>
    <property type="match status" value="4"/>
</dbReference>
<feature type="domain" description="GH64" evidence="7">
    <location>
        <begin position="2455"/>
        <end position="2828"/>
    </location>
</feature>
<dbReference type="InterPro" id="IPR006102">
    <property type="entry name" value="Ig-like_GH2"/>
</dbReference>
<gene>
    <name evidence="8" type="ORF">BX592_1073</name>
</gene>
<dbReference type="SUPFAM" id="SSF49303">
    <property type="entry name" value="beta-Galactosidase/glucuronidase domain"/>
    <property type="match status" value="1"/>
</dbReference>
<feature type="domain" description="Ig-like" evidence="6">
    <location>
        <begin position="993"/>
        <end position="1074"/>
    </location>
</feature>
<accession>A0A4R8LX94</accession>
<dbReference type="InterPro" id="IPR032477">
    <property type="entry name" value="Glyco_hydro_64"/>
</dbReference>
<evidence type="ECO:0000313" key="8">
    <source>
        <dbReference type="EMBL" id="TDY51435.1"/>
    </source>
</evidence>
<dbReference type="Gene3D" id="2.60.40.10">
    <property type="entry name" value="Immunoglobulins"/>
    <property type="match status" value="8"/>
</dbReference>
<dbReference type="Pfam" id="PF13927">
    <property type="entry name" value="Ig_3"/>
    <property type="match status" value="1"/>
</dbReference>
<dbReference type="PROSITE" id="PS50835">
    <property type="entry name" value="IG_LIKE"/>
    <property type="match status" value="4"/>
</dbReference>
<dbReference type="InterPro" id="IPR003599">
    <property type="entry name" value="Ig_sub"/>
</dbReference>
<feature type="domain" description="F5/8 type C" evidence="5">
    <location>
        <begin position="1157"/>
        <end position="1306"/>
    </location>
</feature>
<feature type="region of interest" description="Disordered" evidence="4">
    <location>
        <begin position="63"/>
        <end position="105"/>
    </location>
</feature>
<dbReference type="Pfam" id="PF16355">
    <property type="entry name" value="DUF4982"/>
    <property type="match status" value="1"/>
</dbReference>
<protein>
    <submittedName>
        <fullName evidence="8">Glycosyl hydrolase family 2</fullName>
    </submittedName>
</protein>
<feature type="compositionally biased region" description="Gly residues" evidence="4">
    <location>
        <begin position="1951"/>
        <end position="1966"/>
    </location>
</feature>
<comment type="similarity">
    <text evidence="1">Belongs to the glycosyl hydrolase 2 family.</text>
</comment>
<dbReference type="InterPro" id="IPR036179">
    <property type="entry name" value="Ig-like_dom_sf"/>
</dbReference>
<feature type="domain" description="F5/8 type C" evidence="5">
    <location>
        <begin position="1796"/>
        <end position="1945"/>
    </location>
</feature>
<feature type="domain" description="Ig-like" evidence="6">
    <location>
        <begin position="1081"/>
        <end position="1161"/>
    </location>
</feature>
<feature type="domain" description="Ig-like" evidence="6">
    <location>
        <begin position="1453"/>
        <end position="1537"/>
    </location>
</feature>
<dbReference type="InterPro" id="IPR000421">
    <property type="entry name" value="FA58C"/>
</dbReference>
<evidence type="ECO:0000259" key="7">
    <source>
        <dbReference type="PROSITE" id="PS52006"/>
    </source>
</evidence>
<dbReference type="PROSITE" id="PS52006">
    <property type="entry name" value="GH64"/>
    <property type="match status" value="1"/>
</dbReference>
<dbReference type="Pfam" id="PF00754">
    <property type="entry name" value="F5_F8_type_C"/>
    <property type="match status" value="2"/>
</dbReference>
<organism evidence="8 9">
    <name type="scientific">Paraburkholderia rhizosphaerae</name>
    <dbReference type="NCBI Taxonomy" id="480658"/>
    <lineage>
        <taxon>Bacteria</taxon>
        <taxon>Pseudomonadati</taxon>
        <taxon>Pseudomonadota</taxon>
        <taxon>Betaproteobacteria</taxon>
        <taxon>Burkholderiales</taxon>
        <taxon>Burkholderiaceae</taxon>
        <taxon>Paraburkholderia</taxon>
    </lineage>
</organism>
<dbReference type="Gene3D" id="3.30.920.50">
    <property type="entry name" value="Beta-1,3-glucanase, C-terminal domain"/>
    <property type="match status" value="1"/>
</dbReference>
<dbReference type="SUPFAM" id="SSF51445">
    <property type="entry name" value="(Trans)glycosidases"/>
    <property type="match status" value="1"/>
</dbReference>
<dbReference type="SMART" id="SM00409">
    <property type="entry name" value="IG"/>
    <property type="match status" value="4"/>
</dbReference>
<dbReference type="InterPro" id="IPR013098">
    <property type="entry name" value="Ig_I-set"/>
</dbReference>
<feature type="compositionally biased region" description="Pro residues" evidence="4">
    <location>
        <begin position="1547"/>
        <end position="1563"/>
    </location>
</feature>
<evidence type="ECO:0000259" key="5">
    <source>
        <dbReference type="PROSITE" id="PS50022"/>
    </source>
</evidence>
<dbReference type="CDD" id="cd09214">
    <property type="entry name" value="GH64-like"/>
    <property type="match status" value="1"/>
</dbReference>
<evidence type="ECO:0000256" key="4">
    <source>
        <dbReference type="SAM" id="MobiDB-lite"/>
    </source>
</evidence>
<dbReference type="EMBL" id="SORE01000007">
    <property type="protein sequence ID" value="TDY51435.1"/>
    <property type="molecule type" value="Genomic_DNA"/>
</dbReference>
<feature type="domain" description="F5/8 type C" evidence="5">
    <location>
        <begin position="2206"/>
        <end position="2352"/>
    </location>
</feature>
<dbReference type="Pfam" id="PF16483">
    <property type="entry name" value="Glyco_hydro_64"/>
    <property type="match status" value="1"/>
</dbReference>
<feature type="region of interest" description="Disordered" evidence="4">
    <location>
        <begin position="1949"/>
        <end position="2002"/>
    </location>
</feature>
<dbReference type="SUPFAM" id="SSF49785">
    <property type="entry name" value="Galactose-binding domain-like"/>
    <property type="match status" value="6"/>
</dbReference>
<dbReference type="Pfam" id="PF00703">
    <property type="entry name" value="Glyco_hydro_2"/>
    <property type="match status" value="1"/>
</dbReference>
<feature type="compositionally biased region" description="Low complexity" evidence="4">
    <location>
        <begin position="1967"/>
        <end position="1979"/>
    </location>
</feature>
<dbReference type="Gene3D" id="3.20.20.80">
    <property type="entry name" value="Glycosidases"/>
    <property type="match status" value="1"/>
</dbReference>
<dbReference type="Pfam" id="PF18565">
    <property type="entry name" value="Glyco_hydro2_C5"/>
    <property type="match status" value="1"/>
</dbReference>
<keyword evidence="9" id="KW-1185">Reference proteome</keyword>
<feature type="compositionally biased region" description="Polar residues" evidence="4">
    <location>
        <begin position="89"/>
        <end position="99"/>
    </location>
</feature>
<evidence type="ECO:0000256" key="3">
    <source>
        <dbReference type="ARBA" id="ARBA00023295"/>
    </source>
</evidence>
<feature type="domain" description="F5/8 type C" evidence="5">
    <location>
        <begin position="2001"/>
        <end position="2133"/>
    </location>
</feature>
<dbReference type="Gene3D" id="2.60.120.260">
    <property type="entry name" value="Galactose-binding domain-like"/>
    <property type="match status" value="6"/>
</dbReference>
<dbReference type="InterPro" id="IPR013783">
    <property type="entry name" value="Ig-like_fold"/>
</dbReference>
<evidence type="ECO:0000259" key="6">
    <source>
        <dbReference type="PROSITE" id="PS50835"/>
    </source>
</evidence>
<dbReference type="InterPro" id="IPR037176">
    <property type="entry name" value="Osmotin/thaumatin-like_sf"/>
</dbReference>
<evidence type="ECO:0000256" key="1">
    <source>
        <dbReference type="ARBA" id="ARBA00007401"/>
    </source>
</evidence>
<dbReference type="PROSITE" id="PS50022">
    <property type="entry name" value="FA58C_3"/>
    <property type="match status" value="5"/>
</dbReference>
<keyword evidence="2 8" id="KW-0378">Hydrolase</keyword>
<dbReference type="InterPro" id="IPR036156">
    <property type="entry name" value="Beta-gal/glucu_dom_sf"/>
</dbReference>
<dbReference type="Pfam" id="PF02836">
    <property type="entry name" value="Glyco_hydro_2_C"/>
    <property type="match status" value="1"/>
</dbReference>
<dbReference type="Pfam" id="PF07679">
    <property type="entry name" value="I-set"/>
    <property type="match status" value="1"/>
</dbReference>
<dbReference type="Proteomes" id="UP000295509">
    <property type="component" value="Unassembled WGS sequence"/>
</dbReference>
<evidence type="ECO:0000256" key="2">
    <source>
        <dbReference type="ARBA" id="ARBA00022801"/>
    </source>
</evidence>
<comment type="caution">
    <text evidence="8">The sequence shown here is derived from an EMBL/GenBank/DDBJ whole genome shotgun (WGS) entry which is preliminary data.</text>
</comment>
<dbReference type="InterPro" id="IPR040605">
    <property type="entry name" value="Glyco_hydro2_dom5"/>
</dbReference>
<keyword evidence="3" id="KW-0326">Glycosidase</keyword>
<dbReference type="PANTHER" id="PTHR42732:SF1">
    <property type="entry name" value="BETA-MANNOSIDASE"/>
    <property type="match status" value="1"/>
</dbReference>
<proteinExistence type="inferred from homology"/>
<dbReference type="GO" id="GO:0005975">
    <property type="term" value="P:carbohydrate metabolic process"/>
    <property type="evidence" value="ECO:0007669"/>
    <property type="project" value="InterPro"/>
</dbReference>
<dbReference type="Pfam" id="PF22633">
    <property type="entry name" value="F5_F8_type_C_2"/>
    <property type="match status" value="3"/>
</dbReference>
<dbReference type="GO" id="GO:0004553">
    <property type="term" value="F:hydrolase activity, hydrolyzing O-glycosyl compounds"/>
    <property type="evidence" value="ECO:0007669"/>
    <property type="project" value="InterPro"/>
</dbReference>